<keyword evidence="2" id="KW-1185">Reference proteome</keyword>
<dbReference type="AlphaFoldDB" id="A0AAV6YFH3"/>
<protein>
    <submittedName>
        <fullName evidence="1">Uncharacterized protein</fullName>
    </submittedName>
</protein>
<evidence type="ECO:0000313" key="1">
    <source>
        <dbReference type="EMBL" id="KAG8535466.1"/>
    </source>
</evidence>
<organism evidence="1 2">
    <name type="scientific">Engystomops pustulosus</name>
    <name type="common">Tungara frog</name>
    <name type="synonym">Physalaemus pustulosus</name>
    <dbReference type="NCBI Taxonomy" id="76066"/>
    <lineage>
        <taxon>Eukaryota</taxon>
        <taxon>Metazoa</taxon>
        <taxon>Chordata</taxon>
        <taxon>Craniata</taxon>
        <taxon>Vertebrata</taxon>
        <taxon>Euteleostomi</taxon>
        <taxon>Amphibia</taxon>
        <taxon>Batrachia</taxon>
        <taxon>Anura</taxon>
        <taxon>Neobatrachia</taxon>
        <taxon>Hyloidea</taxon>
        <taxon>Leptodactylidae</taxon>
        <taxon>Leiuperinae</taxon>
        <taxon>Engystomops</taxon>
    </lineage>
</organism>
<gene>
    <name evidence="1" type="ORF">GDO81_028474</name>
</gene>
<dbReference type="Proteomes" id="UP000824782">
    <property type="component" value="Unassembled WGS sequence"/>
</dbReference>
<dbReference type="EMBL" id="WNYA01066137">
    <property type="protein sequence ID" value="KAG8535466.1"/>
    <property type="molecule type" value="Genomic_DNA"/>
</dbReference>
<accession>A0AAV6YFH3</accession>
<comment type="caution">
    <text evidence="1">The sequence shown here is derived from an EMBL/GenBank/DDBJ whole genome shotgun (WGS) entry which is preliminary data.</text>
</comment>
<name>A0AAV6YFH3_ENGPU</name>
<evidence type="ECO:0000313" key="2">
    <source>
        <dbReference type="Proteomes" id="UP000824782"/>
    </source>
</evidence>
<reference evidence="1" key="1">
    <citation type="thesis" date="2020" institute="ProQuest LLC" country="789 East Eisenhower Parkway, Ann Arbor, MI, USA">
        <title>Comparative Genomics and Chromosome Evolution.</title>
        <authorList>
            <person name="Mudd A.B."/>
        </authorList>
    </citation>
    <scope>NUCLEOTIDE SEQUENCE</scope>
    <source>
        <strain evidence="1">237g6f4</strain>
        <tissue evidence="1">Blood</tissue>
    </source>
</reference>
<sequence>MARVPEVALRAISVGTQVITLGQRSPDRNKSTKSSCSPWQLMRCYSQRYFIATLHWLFGAAVKVRRYGRVCIIFGGHPAGSFILPLE</sequence>
<proteinExistence type="predicted"/>